<keyword evidence="2" id="KW-1185">Reference proteome</keyword>
<evidence type="ECO:0000313" key="2">
    <source>
        <dbReference type="Proteomes" id="UP001230649"/>
    </source>
</evidence>
<accession>A0ACC2WZE5</accession>
<comment type="caution">
    <text evidence="1">The sequence shown here is derived from an EMBL/GenBank/DDBJ whole genome shotgun (WGS) entry which is preliminary data.</text>
</comment>
<name>A0ACC2WZE5_9TREE</name>
<protein>
    <submittedName>
        <fullName evidence="1">Uncharacterized protein</fullName>
    </submittedName>
</protein>
<gene>
    <name evidence="1" type="ORF">QFC20_000317</name>
</gene>
<dbReference type="Proteomes" id="UP001230649">
    <property type="component" value="Unassembled WGS sequence"/>
</dbReference>
<sequence>MVYFFGTALYVGLLLTNAIAILSEERFLAKIGWSTLSYTQAQQSANAGFGNVPHDPYSNFGGSGGDEVTQQGIKQRLIALISAVRTLMRIPLIVANVLIILYELILG</sequence>
<reference evidence="1" key="1">
    <citation type="submission" date="2023-04" db="EMBL/GenBank/DDBJ databases">
        <title>Draft Genome sequencing of Naganishia species isolated from polar environments using Oxford Nanopore Technology.</title>
        <authorList>
            <person name="Leo P."/>
            <person name="Venkateswaran K."/>
        </authorList>
    </citation>
    <scope>NUCLEOTIDE SEQUENCE</scope>
    <source>
        <strain evidence="1">MNA-CCFEE 5262</strain>
    </source>
</reference>
<evidence type="ECO:0000313" key="1">
    <source>
        <dbReference type="EMBL" id="KAJ9117174.1"/>
    </source>
</evidence>
<proteinExistence type="predicted"/>
<organism evidence="1 2">
    <name type="scientific">Naganishia adeliensis</name>
    <dbReference type="NCBI Taxonomy" id="92952"/>
    <lineage>
        <taxon>Eukaryota</taxon>
        <taxon>Fungi</taxon>
        <taxon>Dikarya</taxon>
        <taxon>Basidiomycota</taxon>
        <taxon>Agaricomycotina</taxon>
        <taxon>Tremellomycetes</taxon>
        <taxon>Filobasidiales</taxon>
        <taxon>Filobasidiaceae</taxon>
        <taxon>Naganishia</taxon>
    </lineage>
</organism>
<dbReference type="EMBL" id="JASBWS010000002">
    <property type="protein sequence ID" value="KAJ9117174.1"/>
    <property type="molecule type" value="Genomic_DNA"/>
</dbReference>